<dbReference type="OrthoDB" id="411823at2759"/>
<evidence type="ECO:0000313" key="1">
    <source>
        <dbReference type="EMBL" id="GBP39053.1"/>
    </source>
</evidence>
<dbReference type="EMBL" id="BGZK01000358">
    <property type="protein sequence ID" value="GBP39053.1"/>
    <property type="molecule type" value="Genomic_DNA"/>
</dbReference>
<dbReference type="Proteomes" id="UP000299102">
    <property type="component" value="Unassembled WGS sequence"/>
</dbReference>
<accession>A0A4C1VKD1</accession>
<name>A0A4C1VKD1_EUMVA</name>
<reference evidence="1 2" key="1">
    <citation type="journal article" date="2019" name="Commun. Biol.">
        <title>The bagworm genome reveals a unique fibroin gene that provides high tensile strength.</title>
        <authorList>
            <person name="Kono N."/>
            <person name="Nakamura H."/>
            <person name="Ohtoshi R."/>
            <person name="Tomita M."/>
            <person name="Numata K."/>
            <person name="Arakawa K."/>
        </authorList>
    </citation>
    <scope>NUCLEOTIDE SEQUENCE [LARGE SCALE GENOMIC DNA]</scope>
</reference>
<sequence>MMYVSCALAPVMRKLGEWKMLNSSSANVSLHSSLILFKPRLLDIRMRETACLYEVKHGKYLEGHVEIVGCERTDELARLVALNKNDKFLLSHAKKVIRAANLKDMQSQYADGSMDEINKCSSPQLEQTYKNPRQIKLTSQMA</sequence>
<protein>
    <submittedName>
        <fullName evidence="1">Uncharacterized protein</fullName>
    </submittedName>
</protein>
<keyword evidence="2" id="KW-1185">Reference proteome</keyword>
<organism evidence="1 2">
    <name type="scientific">Eumeta variegata</name>
    <name type="common">Bagworm moth</name>
    <name type="synonym">Eumeta japonica</name>
    <dbReference type="NCBI Taxonomy" id="151549"/>
    <lineage>
        <taxon>Eukaryota</taxon>
        <taxon>Metazoa</taxon>
        <taxon>Ecdysozoa</taxon>
        <taxon>Arthropoda</taxon>
        <taxon>Hexapoda</taxon>
        <taxon>Insecta</taxon>
        <taxon>Pterygota</taxon>
        <taxon>Neoptera</taxon>
        <taxon>Endopterygota</taxon>
        <taxon>Lepidoptera</taxon>
        <taxon>Glossata</taxon>
        <taxon>Ditrysia</taxon>
        <taxon>Tineoidea</taxon>
        <taxon>Psychidae</taxon>
        <taxon>Oiketicinae</taxon>
        <taxon>Eumeta</taxon>
    </lineage>
</organism>
<dbReference type="AlphaFoldDB" id="A0A4C1VKD1"/>
<evidence type="ECO:0000313" key="2">
    <source>
        <dbReference type="Proteomes" id="UP000299102"/>
    </source>
</evidence>
<proteinExistence type="predicted"/>
<comment type="caution">
    <text evidence="1">The sequence shown here is derived from an EMBL/GenBank/DDBJ whole genome shotgun (WGS) entry which is preliminary data.</text>
</comment>
<gene>
    <name evidence="1" type="ORF">EVAR_89275_1</name>
</gene>